<evidence type="ECO:0008006" key="3">
    <source>
        <dbReference type="Google" id="ProtNLM"/>
    </source>
</evidence>
<protein>
    <recommendedName>
        <fullName evidence="3">Lipoprotein</fullName>
    </recommendedName>
</protein>
<gene>
    <name evidence="1" type="ORF">JYA62_16815</name>
</gene>
<proteinExistence type="predicted"/>
<dbReference type="Proteomes" id="UP000779070">
    <property type="component" value="Unassembled WGS sequence"/>
</dbReference>
<accession>A0ABS3A4B2</accession>
<evidence type="ECO:0000313" key="2">
    <source>
        <dbReference type="Proteomes" id="UP000779070"/>
    </source>
</evidence>
<dbReference type="EMBL" id="JAFHLB010000024">
    <property type="protein sequence ID" value="MBN3579326.1"/>
    <property type="molecule type" value="Genomic_DNA"/>
</dbReference>
<evidence type="ECO:0000313" key="1">
    <source>
        <dbReference type="EMBL" id="MBN3579326.1"/>
    </source>
</evidence>
<sequence>MSYSSFCSASADEGTDDVVDMSDPMAIYSQAGAGLSNKGLNLKIGNTYNTGSDTQLGMNIIELKGVLGEAVGWDGSSVRDDSIDSLRLRNFTVDTTNGRGTQIDININAATDSGSASYGFIQALPEIGPFKLYPLAGLGVSIESDDEMGYLIPGTYGLVGMYGKFEISDKLWLNYNPFWLSTLSGSDTYKETGMQGSDTVFTHELAVSYQFTPRFNVRAFANWSDNVNFSDGNHRLEFNYQF</sequence>
<reference evidence="1 2" key="1">
    <citation type="submission" date="2021-02" db="EMBL/GenBank/DDBJ databases">
        <title>Draft Genome Sequences of 5 Vibrio neptunius Strains Isolated From of Bivalve Hatcheries.</title>
        <authorList>
            <person name="Galvis F."/>
            <person name="Barja J.L."/>
            <person name="Lemos M.L."/>
            <person name="Balado M."/>
        </authorList>
    </citation>
    <scope>NUCLEOTIDE SEQUENCE [LARGE SCALE GENOMIC DNA]</scope>
    <source>
        <strain evidence="1 2">PP-145.98</strain>
    </source>
</reference>
<name>A0ABS3A4B2_9VIBR</name>
<comment type="caution">
    <text evidence="1">The sequence shown here is derived from an EMBL/GenBank/DDBJ whole genome shotgun (WGS) entry which is preliminary data.</text>
</comment>
<organism evidence="1 2">
    <name type="scientific">Vibrio neptunius</name>
    <dbReference type="NCBI Taxonomy" id="170651"/>
    <lineage>
        <taxon>Bacteria</taxon>
        <taxon>Pseudomonadati</taxon>
        <taxon>Pseudomonadota</taxon>
        <taxon>Gammaproteobacteria</taxon>
        <taxon>Vibrionales</taxon>
        <taxon>Vibrionaceae</taxon>
        <taxon>Vibrio</taxon>
    </lineage>
</organism>
<keyword evidence="2" id="KW-1185">Reference proteome</keyword>